<feature type="chain" id="PRO_5041416446" description="Lumazine-binding protein" evidence="1">
    <location>
        <begin position="23"/>
        <end position="149"/>
    </location>
</feature>
<protein>
    <recommendedName>
        <fullName evidence="4">Lumazine-binding protein</fullName>
    </recommendedName>
</protein>
<dbReference type="SUPFAM" id="SSF54427">
    <property type="entry name" value="NTF2-like"/>
    <property type="match status" value="1"/>
</dbReference>
<dbReference type="AlphaFoldDB" id="A0AA37QB05"/>
<gene>
    <name evidence="2" type="ORF">rosag_21090</name>
</gene>
<evidence type="ECO:0008006" key="4">
    <source>
        <dbReference type="Google" id="ProtNLM"/>
    </source>
</evidence>
<dbReference type="Pfam" id="PF12893">
    <property type="entry name" value="Lumazine_bd_2"/>
    <property type="match status" value="1"/>
</dbReference>
<dbReference type="InterPro" id="IPR032710">
    <property type="entry name" value="NTF2-like_dom_sf"/>
</dbReference>
<name>A0AA37QB05_9BACT</name>
<feature type="signal peptide" evidence="1">
    <location>
        <begin position="1"/>
        <end position="22"/>
    </location>
</feature>
<evidence type="ECO:0000256" key="1">
    <source>
        <dbReference type="SAM" id="SignalP"/>
    </source>
</evidence>
<dbReference type="RefSeq" id="WP_284350051.1">
    <property type="nucleotide sequence ID" value="NZ_BRXS01000003.1"/>
</dbReference>
<dbReference type="Gene3D" id="3.10.450.50">
    <property type="match status" value="1"/>
</dbReference>
<sequence length="149" mass="15865">MIRRLALSLAVVAAAAPLAAQAPSSSKDPEDAAIRVALEHYLAGHATGDGAHHRAAFHKVANLYFVRGDTVATRTGADYIAGAPGKPAPDEAQRRRRILAIDRTGDAAVAKIELDYPDAVLTDYMALLKTGGEWKIVNKIFTRAPKAKP</sequence>
<dbReference type="InterPro" id="IPR039437">
    <property type="entry name" value="FrzH/put_lumazine-bd"/>
</dbReference>
<evidence type="ECO:0000313" key="3">
    <source>
        <dbReference type="Proteomes" id="UP001161325"/>
    </source>
</evidence>
<dbReference type="Proteomes" id="UP001161325">
    <property type="component" value="Unassembled WGS sequence"/>
</dbReference>
<keyword evidence="3" id="KW-1185">Reference proteome</keyword>
<organism evidence="2 3">
    <name type="scientific">Roseisolibacter agri</name>
    <dbReference type="NCBI Taxonomy" id="2014610"/>
    <lineage>
        <taxon>Bacteria</taxon>
        <taxon>Pseudomonadati</taxon>
        <taxon>Gemmatimonadota</taxon>
        <taxon>Gemmatimonadia</taxon>
        <taxon>Gemmatimonadales</taxon>
        <taxon>Gemmatimonadaceae</taxon>
        <taxon>Roseisolibacter</taxon>
    </lineage>
</organism>
<accession>A0AA37QB05</accession>
<evidence type="ECO:0000313" key="2">
    <source>
        <dbReference type="EMBL" id="GLC25596.1"/>
    </source>
</evidence>
<comment type="caution">
    <text evidence="2">The sequence shown here is derived from an EMBL/GenBank/DDBJ whole genome shotgun (WGS) entry which is preliminary data.</text>
</comment>
<reference evidence="2" key="1">
    <citation type="submission" date="2022-08" db="EMBL/GenBank/DDBJ databases">
        <title>Draft genome sequencing of Roseisolibacter agri AW1220.</title>
        <authorList>
            <person name="Tobiishi Y."/>
            <person name="Tonouchi A."/>
        </authorList>
    </citation>
    <scope>NUCLEOTIDE SEQUENCE</scope>
    <source>
        <strain evidence="2">AW1220</strain>
    </source>
</reference>
<dbReference type="EMBL" id="BRXS01000003">
    <property type="protein sequence ID" value="GLC25596.1"/>
    <property type="molecule type" value="Genomic_DNA"/>
</dbReference>
<proteinExistence type="predicted"/>
<keyword evidence="1" id="KW-0732">Signal</keyword>